<dbReference type="Pfam" id="PF14803">
    <property type="entry name" value="Zn_ribbon_Nudix"/>
    <property type="match status" value="1"/>
</dbReference>
<reference evidence="6 7" key="1">
    <citation type="submission" date="2018-06" db="EMBL/GenBank/DDBJ databases">
        <title>Nitrincola tibetense sp. nov., isolated from Lake XuguoCo on Tibetan Plateau.</title>
        <authorList>
            <person name="Xing P."/>
        </authorList>
    </citation>
    <scope>NUCLEOTIDE SEQUENCE [LARGE SCALE GENOMIC DNA]</scope>
    <source>
        <strain evidence="7">xg18</strain>
    </source>
</reference>
<dbReference type="Gene3D" id="3.90.79.10">
    <property type="entry name" value="Nucleoside Triphosphate Pyrophosphohydrolase"/>
    <property type="match status" value="1"/>
</dbReference>
<evidence type="ECO:0000259" key="5">
    <source>
        <dbReference type="PROSITE" id="PS51462"/>
    </source>
</evidence>
<evidence type="ECO:0000313" key="7">
    <source>
        <dbReference type="Proteomes" id="UP000250744"/>
    </source>
</evidence>
<dbReference type="EMBL" id="QKRX01000005">
    <property type="protein sequence ID" value="RAU18346.1"/>
    <property type="molecule type" value="Genomic_DNA"/>
</dbReference>
<dbReference type="InterPro" id="IPR020476">
    <property type="entry name" value="Nudix_hydrolase"/>
</dbReference>
<evidence type="ECO:0000256" key="3">
    <source>
        <dbReference type="ARBA" id="ARBA00022842"/>
    </source>
</evidence>
<dbReference type="PRINTS" id="PR00502">
    <property type="entry name" value="NUDIXFAMILY"/>
</dbReference>
<accession>A0A364NMM3</accession>
<name>A0A364NMM3_9GAMM</name>
<dbReference type="InterPro" id="IPR020084">
    <property type="entry name" value="NUDIX_hydrolase_CS"/>
</dbReference>
<evidence type="ECO:0000313" key="6">
    <source>
        <dbReference type="EMBL" id="RAU18346.1"/>
    </source>
</evidence>
<protein>
    <submittedName>
        <fullName evidence="6">NUDIX hydrolase</fullName>
    </submittedName>
</protein>
<keyword evidence="2 4" id="KW-0378">Hydrolase</keyword>
<keyword evidence="7" id="KW-1185">Reference proteome</keyword>
<dbReference type="Pfam" id="PF00293">
    <property type="entry name" value="NUDIX"/>
    <property type="match status" value="1"/>
</dbReference>
<evidence type="ECO:0000256" key="1">
    <source>
        <dbReference type="ARBA" id="ARBA00001946"/>
    </source>
</evidence>
<dbReference type="InterPro" id="IPR029401">
    <property type="entry name" value="Nudix_N"/>
</dbReference>
<dbReference type="InterPro" id="IPR015797">
    <property type="entry name" value="NUDIX_hydrolase-like_dom_sf"/>
</dbReference>
<dbReference type="CDD" id="cd04511">
    <property type="entry name" value="NUDIX_Hydrolase"/>
    <property type="match status" value="1"/>
</dbReference>
<comment type="caution">
    <text evidence="6">The sequence shown here is derived from an EMBL/GenBank/DDBJ whole genome shotgun (WGS) entry which is preliminary data.</text>
</comment>
<evidence type="ECO:0000256" key="4">
    <source>
        <dbReference type="RuleBase" id="RU003476"/>
    </source>
</evidence>
<dbReference type="InterPro" id="IPR000086">
    <property type="entry name" value="NUDIX_hydrolase_dom"/>
</dbReference>
<dbReference type="OrthoDB" id="5417595at2"/>
<dbReference type="SUPFAM" id="SSF55811">
    <property type="entry name" value="Nudix"/>
    <property type="match status" value="1"/>
</dbReference>
<dbReference type="GO" id="GO:0016787">
    <property type="term" value="F:hydrolase activity"/>
    <property type="evidence" value="ECO:0007669"/>
    <property type="project" value="UniProtKB-KW"/>
</dbReference>
<dbReference type="PROSITE" id="PS00893">
    <property type="entry name" value="NUDIX_BOX"/>
    <property type="match status" value="1"/>
</dbReference>
<dbReference type="PANTHER" id="PTHR43222">
    <property type="entry name" value="NUDIX HYDROLASE 23"/>
    <property type="match status" value="1"/>
</dbReference>
<dbReference type="AlphaFoldDB" id="A0A364NMM3"/>
<gene>
    <name evidence="6" type="ORF">DN062_08960</name>
</gene>
<dbReference type="PANTHER" id="PTHR43222:SF2">
    <property type="entry name" value="NUDIX HYDROLASE 23, CHLOROPLASTIC"/>
    <property type="match status" value="1"/>
</dbReference>
<dbReference type="PROSITE" id="PS51462">
    <property type="entry name" value="NUDIX"/>
    <property type="match status" value="1"/>
</dbReference>
<evidence type="ECO:0000256" key="2">
    <source>
        <dbReference type="ARBA" id="ARBA00022801"/>
    </source>
</evidence>
<comment type="cofactor">
    <cofactor evidence="1">
        <name>Mg(2+)</name>
        <dbReference type="ChEBI" id="CHEBI:18420"/>
    </cofactor>
</comment>
<feature type="domain" description="Nudix hydrolase" evidence="5">
    <location>
        <begin position="36"/>
        <end position="159"/>
    </location>
</feature>
<sequence>MKFCSQCGANVSHKIPAGDNRHRYVCDNCHTVHYENPRIIAGCLPVYKNQVLLCKRAIEPRYGLWTLPAGFMENGESTEQAALRETYEEANAKVHIEKLYTLTSILHVDQVQIIYLATLPEPHFSISEESLEVKLFSEDEIPWDELAFPTITNALRFYFEDRKEGVFPMRHLQMGRNASGEWYCELGSHQ</sequence>
<comment type="similarity">
    <text evidence="4">Belongs to the Nudix hydrolase family.</text>
</comment>
<proteinExistence type="inferred from homology"/>
<keyword evidence="3" id="KW-0460">Magnesium</keyword>
<organism evidence="6 7">
    <name type="scientific">Nitrincola tibetensis</name>
    <dbReference type="NCBI Taxonomy" id="2219697"/>
    <lineage>
        <taxon>Bacteria</taxon>
        <taxon>Pseudomonadati</taxon>
        <taxon>Pseudomonadota</taxon>
        <taxon>Gammaproteobacteria</taxon>
        <taxon>Oceanospirillales</taxon>
        <taxon>Oceanospirillaceae</taxon>
        <taxon>Nitrincola</taxon>
    </lineage>
</organism>
<dbReference type="Gene3D" id="2.20.70.10">
    <property type="match status" value="1"/>
</dbReference>
<dbReference type="RefSeq" id="WP_112158987.1">
    <property type="nucleotide sequence ID" value="NZ_QKRX01000005.1"/>
</dbReference>
<dbReference type="Proteomes" id="UP000250744">
    <property type="component" value="Unassembled WGS sequence"/>
</dbReference>